<comment type="subcellular location">
    <subcellularLocation>
        <location evidence="1">Membrane</location>
        <topology evidence="1">Multi-pass membrane protein</topology>
    </subcellularLocation>
</comment>
<dbReference type="PROSITE" id="PS00456">
    <property type="entry name" value="NA_SOLUT_SYMP_1"/>
    <property type="match status" value="1"/>
</dbReference>
<organism evidence="9 10">
    <name type="scientific">Acrasis kona</name>
    <dbReference type="NCBI Taxonomy" id="1008807"/>
    <lineage>
        <taxon>Eukaryota</taxon>
        <taxon>Discoba</taxon>
        <taxon>Heterolobosea</taxon>
        <taxon>Tetramitia</taxon>
        <taxon>Eutetramitia</taxon>
        <taxon>Acrasidae</taxon>
        <taxon>Acrasis</taxon>
    </lineage>
</organism>
<feature type="transmembrane region" description="Helical" evidence="8">
    <location>
        <begin position="14"/>
        <end position="36"/>
    </location>
</feature>
<sequence>DIQEVQGIHWVDGIVIGVYFVFVFAVGIYCGFSKYFKRWYHKYIRRRLSSGNQESPDAEEEQNSNSSSFFLAGKDVSWWAVGCSLFASNIGSEHFIGLASSGAQDGICTSFGEWTSIFAIMLLAWLFVPYYLRSAVYTLPEFIEKRFSKSCRMYLTVISLVMYVLTKISVALFAGSIVFKVLLGWNIWVSATVLVVATGLYTVSGGLSAVIYTEVAQTFILIVGGITVFIICMVDVGGYSNLSKNLPDNMSHLWQPLNHPNFPWTGVVFGMPFVSIWYWCTDQVIVQRILSAKNLPSATRGCLLAGFMKILPPFMMVVPGMVSRSLYASVRKDPNTAFIVLVQNRLPIGARGIMMAAMLAALMSSLASVFHSSSTLFTMDIYREFKKRRQERSREETTSSIQEVDEQEILVHDESNEKEYVLVGRIAGVVVTIVGIAWIPLVQLLSQQLYIYTHKVMSYTAPPIAIVFLLGILWRRSNSYGAFTTMVVGFIFGMTRLILEAIITSNPNIYTKSPSFIHAILTVYIKSNFLNFCACFSLLSAIVMIVVSLATKAPSQDQTQWALTLSHLKDMFEGKDRSEPEQPEQPDIMSVESGSTQVEDVRPQRMSFLRNSVAHLVNVGLTLVLLGGVVALYIGFA</sequence>
<dbReference type="PANTHER" id="PTHR11819">
    <property type="entry name" value="SOLUTE CARRIER FAMILY 5"/>
    <property type="match status" value="1"/>
</dbReference>
<accession>A0AAW2YS75</accession>
<feature type="transmembrane region" description="Helical" evidence="8">
    <location>
        <begin position="153"/>
        <end position="179"/>
    </location>
</feature>
<feature type="transmembrane region" description="Helical" evidence="8">
    <location>
        <begin position="111"/>
        <end position="132"/>
    </location>
</feature>
<dbReference type="EMBL" id="JAOPGA020000603">
    <property type="protein sequence ID" value="KAL0479791.1"/>
    <property type="molecule type" value="Genomic_DNA"/>
</dbReference>
<feature type="transmembrane region" description="Helical" evidence="8">
    <location>
        <begin position="219"/>
        <end position="242"/>
    </location>
</feature>
<dbReference type="CDD" id="cd10329">
    <property type="entry name" value="SLC5sbd_SGLT1-like"/>
    <property type="match status" value="1"/>
</dbReference>
<keyword evidence="5 8" id="KW-0472">Membrane</keyword>
<comment type="caution">
    <text evidence="9">The sequence shown here is derived from an EMBL/GenBank/DDBJ whole genome shotgun (WGS) entry which is preliminary data.</text>
</comment>
<reference evidence="9 10" key="1">
    <citation type="submission" date="2024-03" db="EMBL/GenBank/DDBJ databases">
        <title>The Acrasis kona genome and developmental transcriptomes reveal deep origins of eukaryotic multicellular pathways.</title>
        <authorList>
            <person name="Sheikh S."/>
            <person name="Fu C.-J."/>
            <person name="Brown M.W."/>
            <person name="Baldauf S.L."/>
        </authorList>
    </citation>
    <scope>NUCLEOTIDE SEQUENCE [LARGE SCALE GENOMIC DNA]</scope>
    <source>
        <strain evidence="9 10">ATCC MYA-3509</strain>
    </source>
</reference>
<evidence type="ECO:0000256" key="5">
    <source>
        <dbReference type="ARBA" id="ARBA00023136"/>
    </source>
</evidence>
<feature type="transmembrane region" description="Helical" evidence="8">
    <location>
        <begin position="613"/>
        <end position="636"/>
    </location>
</feature>
<feature type="transmembrane region" description="Helical" evidence="8">
    <location>
        <begin position="301"/>
        <end position="322"/>
    </location>
</feature>
<feature type="transmembrane region" description="Helical" evidence="8">
    <location>
        <begin position="185"/>
        <end position="212"/>
    </location>
</feature>
<evidence type="ECO:0000256" key="1">
    <source>
        <dbReference type="ARBA" id="ARBA00004141"/>
    </source>
</evidence>
<keyword evidence="3 8" id="KW-0812">Transmembrane</keyword>
<dbReference type="GO" id="GO:0005412">
    <property type="term" value="F:D-glucose:sodium symporter activity"/>
    <property type="evidence" value="ECO:0007669"/>
    <property type="project" value="TreeGrafter"/>
</dbReference>
<name>A0AAW2YS75_9EUKA</name>
<protein>
    <submittedName>
        <fullName evidence="9">SLC5A</fullName>
    </submittedName>
</protein>
<dbReference type="GO" id="GO:0005886">
    <property type="term" value="C:plasma membrane"/>
    <property type="evidence" value="ECO:0007669"/>
    <property type="project" value="TreeGrafter"/>
</dbReference>
<evidence type="ECO:0000256" key="7">
    <source>
        <dbReference type="SAM" id="MobiDB-lite"/>
    </source>
</evidence>
<keyword evidence="10" id="KW-1185">Reference proteome</keyword>
<proteinExistence type="inferred from homology"/>
<evidence type="ECO:0000313" key="10">
    <source>
        <dbReference type="Proteomes" id="UP001431209"/>
    </source>
</evidence>
<evidence type="ECO:0000256" key="8">
    <source>
        <dbReference type="SAM" id="Phobius"/>
    </source>
</evidence>
<dbReference type="NCBIfam" id="TIGR00813">
    <property type="entry name" value="sss"/>
    <property type="match status" value="1"/>
</dbReference>
<comment type="similarity">
    <text evidence="2 6">Belongs to the sodium:solute symporter (SSF) (TC 2.A.21) family.</text>
</comment>
<evidence type="ECO:0000256" key="6">
    <source>
        <dbReference type="RuleBase" id="RU362091"/>
    </source>
</evidence>
<feature type="transmembrane region" description="Helical" evidence="8">
    <location>
        <begin position="262"/>
        <end position="280"/>
    </location>
</feature>
<feature type="transmembrane region" description="Helical" evidence="8">
    <location>
        <begin position="422"/>
        <end position="444"/>
    </location>
</feature>
<dbReference type="PANTHER" id="PTHR11819:SF195">
    <property type="entry name" value="SODIUM_GLUCOSE COTRANSPORTER 4"/>
    <property type="match status" value="1"/>
</dbReference>
<dbReference type="PROSITE" id="PS50283">
    <property type="entry name" value="NA_SOLUT_SYMP_3"/>
    <property type="match status" value="1"/>
</dbReference>
<evidence type="ECO:0000256" key="3">
    <source>
        <dbReference type="ARBA" id="ARBA00022692"/>
    </source>
</evidence>
<feature type="transmembrane region" description="Helical" evidence="8">
    <location>
        <begin position="76"/>
        <end position="99"/>
    </location>
</feature>
<feature type="transmembrane region" description="Helical" evidence="8">
    <location>
        <begin position="353"/>
        <end position="379"/>
    </location>
</feature>
<dbReference type="Proteomes" id="UP001431209">
    <property type="component" value="Unassembled WGS sequence"/>
</dbReference>
<dbReference type="InterPro" id="IPR001734">
    <property type="entry name" value="Na/solute_symporter"/>
</dbReference>
<feature type="region of interest" description="Disordered" evidence="7">
    <location>
        <begin position="574"/>
        <end position="594"/>
    </location>
</feature>
<gene>
    <name evidence="9" type="ORF">AKO1_007460</name>
</gene>
<keyword evidence="4 8" id="KW-1133">Transmembrane helix</keyword>
<feature type="transmembrane region" description="Helical" evidence="8">
    <location>
        <begin position="481"/>
        <end position="503"/>
    </location>
</feature>
<evidence type="ECO:0000256" key="2">
    <source>
        <dbReference type="ARBA" id="ARBA00006434"/>
    </source>
</evidence>
<dbReference type="AlphaFoldDB" id="A0AAW2YS75"/>
<dbReference type="Gene3D" id="1.20.1730.10">
    <property type="entry name" value="Sodium/glucose cotransporter"/>
    <property type="match status" value="1"/>
</dbReference>
<evidence type="ECO:0000256" key="4">
    <source>
        <dbReference type="ARBA" id="ARBA00022989"/>
    </source>
</evidence>
<dbReference type="InterPro" id="IPR018212">
    <property type="entry name" value="Na/solute_symporter_CS"/>
</dbReference>
<dbReference type="InterPro" id="IPR038377">
    <property type="entry name" value="Na/Glc_symporter_sf"/>
</dbReference>
<evidence type="ECO:0000313" key="9">
    <source>
        <dbReference type="EMBL" id="KAL0479791.1"/>
    </source>
</evidence>
<dbReference type="Pfam" id="PF00474">
    <property type="entry name" value="SSF"/>
    <property type="match status" value="2"/>
</dbReference>
<feature type="transmembrane region" description="Helical" evidence="8">
    <location>
        <begin position="456"/>
        <end position="474"/>
    </location>
</feature>
<feature type="non-terminal residue" evidence="9">
    <location>
        <position position="1"/>
    </location>
</feature>
<feature type="transmembrane region" description="Helical" evidence="8">
    <location>
        <begin position="529"/>
        <end position="550"/>
    </location>
</feature>